<reference evidence="2 3" key="1">
    <citation type="submission" date="2018-08" db="EMBL/GenBank/DDBJ databases">
        <title>Genome sequence of Halobacillus trueperi KCTC 3686.</title>
        <authorList>
            <person name="Cho K.H."/>
            <person name="Kwak M.-J."/>
            <person name="Kim B.-Y."/>
            <person name="Chun J."/>
        </authorList>
    </citation>
    <scope>NUCLEOTIDE SEQUENCE [LARGE SCALE GENOMIC DNA]</scope>
    <source>
        <strain evidence="2 3">KCTC 3686</strain>
    </source>
</reference>
<dbReference type="SUPFAM" id="SSF53474">
    <property type="entry name" value="alpha/beta-Hydrolases"/>
    <property type="match status" value="1"/>
</dbReference>
<dbReference type="InterPro" id="IPR050261">
    <property type="entry name" value="FrsA_esterase"/>
</dbReference>
<dbReference type="InterPro" id="IPR001375">
    <property type="entry name" value="Peptidase_S9_cat"/>
</dbReference>
<dbReference type="Gene3D" id="3.40.50.1820">
    <property type="entry name" value="alpha/beta hydrolase"/>
    <property type="match status" value="1"/>
</dbReference>
<proteinExistence type="predicted"/>
<protein>
    <recommendedName>
        <fullName evidence="1">Peptidase S9 prolyl oligopeptidase catalytic domain-containing protein</fullName>
    </recommendedName>
</protein>
<dbReference type="Proteomes" id="UP000256305">
    <property type="component" value="Unassembled WGS sequence"/>
</dbReference>
<name>A0A3E0J5M1_9BACI</name>
<evidence type="ECO:0000259" key="1">
    <source>
        <dbReference type="Pfam" id="PF00326"/>
    </source>
</evidence>
<dbReference type="GO" id="GO:0008236">
    <property type="term" value="F:serine-type peptidase activity"/>
    <property type="evidence" value="ECO:0007669"/>
    <property type="project" value="InterPro"/>
</dbReference>
<keyword evidence="3" id="KW-1185">Reference proteome</keyword>
<dbReference type="AlphaFoldDB" id="A0A3E0J5M1"/>
<dbReference type="PANTHER" id="PTHR22946">
    <property type="entry name" value="DIENELACTONE HYDROLASE DOMAIN-CONTAINING PROTEIN-RELATED"/>
    <property type="match status" value="1"/>
</dbReference>
<dbReference type="InterPro" id="IPR029058">
    <property type="entry name" value="AB_hydrolase_fold"/>
</dbReference>
<accession>A0A3E0J5M1</accession>
<evidence type="ECO:0000313" key="3">
    <source>
        <dbReference type="Proteomes" id="UP000256305"/>
    </source>
</evidence>
<evidence type="ECO:0000313" key="2">
    <source>
        <dbReference type="EMBL" id="REJ08161.1"/>
    </source>
</evidence>
<dbReference type="Pfam" id="PF00326">
    <property type="entry name" value="Peptidase_S9"/>
    <property type="match status" value="1"/>
</dbReference>
<sequence length="325" mass="37109">MKPFARPYVLKIRKGKYFMTRSYRLFQLCGRGNKVKKLLGAFLVFLCFIGAVVFFVDAKEETLLQSKEEVEIGVPGVTGYSITYKSNGVEIPGLWIEPDEVEGSLPLLIHNRGGVGESSLTEAQELKNLSYWAEQGYAVLATHYRENAEGKFEPTEKKDFVRDVLDLKKVGAELNHVDEDRTVMLGYSCGGWMSLLAVQQEMDVDAVAVIGAITDLKQLYLTEPEPVQKQIERLMGEPGGEESWYRELAPIHWVEDINVPILMLHGERDRTVPIEQARLFATLMESEHDLHRYVEYENGDHGLRLHFKEYAPEVLDWFDKHLEGE</sequence>
<feature type="domain" description="Peptidase S9 prolyl oligopeptidase catalytic" evidence="1">
    <location>
        <begin position="128"/>
        <end position="323"/>
    </location>
</feature>
<gene>
    <name evidence="2" type="ORF">DYE48_14730</name>
</gene>
<dbReference type="GO" id="GO:0006508">
    <property type="term" value="P:proteolysis"/>
    <property type="evidence" value="ECO:0007669"/>
    <property type="project" value="InterPro"/>
</dbReference>
<dbReference type="EMBL" id="QUAE01000013">
    <property type="protein sequence ID" value="REJ08161.1"/>
    <property type="molecule type" value="Genomic_DNA"/>
</dbReference>
<comment type="caution">
    <text evidence="2">The sequence shown here is derived from an EMBL/GenBank/DDBJ whole genome shotgun (WGS) entry which is preliminary data.</text>
</comment>
<organism evidence="2 3">
    <name type="scientific">Halobacillus trueperi</name>
    <dbReference type="NCBI Taxonomy" id="156205"/>
    <lineage>
        <taxon>Bacteria</taxon>
        <taxon>Bacillati</taxon>
        <taxon>Bacillota</taxon>
        <taxon>Bacilli</taxon>
        <taxon>Bacillales</taxon>
        <taxon>Bacillaceae</taxon>
        <taxon>Halobacillus</taxon>
    </lineage>
</organism>